<dbReference type="AlphaFoldDB" id="A6J7H2"/>
<evidence type="ECO:0000313" key="3">
    <source>
        <dbReference type="Proteomes" id="UP000234681"/>
    </source>
</evidence>
<protein>
    <submittedName>
        <fullName evidence="2">Biphenyl hydrolase-like (Serine hydrolase, breast epithelial mucin-associated antigen), isoform CRA_d</fullName>
    </submittedName>
</protein>
<name>A6J7H2_RAT</name>
<evidence type="ECO:0000313" key="4">
    <source>
        <dbReference type="RGD" id="1307572"/>
    </source>
</evidence>
<dbReference type="EMBL" id="CH473977">
    <property type="protein sequence ID" value="EDL98322.1"/>
    <property type="molecule type" value="Genomic_DNA"/>
</dbReference>
<dbReference type="PANTHER" id="PTHR46331">
    <property type="entry name" value="VALACYCLOVIR HYDROLASE"/>
    <property type="match status" value="1"/>
</dbReference>
<proteinExistence type="predicted"/>
<dbReference type="Proteomes" id="UP000234681">
    <property type="component" value="Chromosome 17"/>
</dbReference>
<keyword evidence="2" id="KW-0378">Hydrolase</keyword>
<sequence length="210" mass="23659">MLGSGKTDFAPQLQSLNKKRFTLVAWDPRGYGESRPPDRDFPRDFFERDAKDAVDLMKALQFKQVSLLGWSDGGITALIAAAKYPSYIRKMVIWGANAYVTEEDSRIYQGIRDVSKWSEKARKPLEALYGHDYFAKTCEKWVDGINQFKHLPDGTLRGLMALLLIAGQARVLPLASQYSSVINKPSHYPHTVIVHNTSPCVISVNARRTV</sequence>
<dbReference type="InterPro" id="IPR000073">
    <property type="entry name" value="AB_hydrolase_1"/>
</dbReference>
<dbReference type="PRINTS" id="PR00111">
    <property type="entry name" value="ABHYDROLASE"/>
</dbReference>
<gene>
    <name evidence="2 4" type="primary">Bphl</name>
    <name evidence="2" type="ORF">rCG_44103</name>
</gene>
<dbReference type="Pfam" id="PF00561">
    <property type="entry name" value="Abhydrolase_1"/>
    <property type="match status" value="1"/>
</dbReference>
<reference evidence="3" key="1">
    <citation type="submission" date="2005-09" db="EMBL/GenBank/DDBJ databases">
        <authorList>
            <person name="Mural R.J."/>
            <person name="Li P.W."/>
            <person name="Adams M.D."/>
            <person name="Amanatides P.G."/>
            <person name="Baden-Tillson H."/>
            <person name="Barnstead M."/>
            <person name="Chin S.H."/>
            <person name="Dew I."/>
            <person name="Evans C.A."/>
            <person name="Ferriera S."/>
            <person name="Flanigan M."/>
            <person name="Fosler C."/>
            <person name="Glodek A."/>
            <person name="Gu Z."/>
            <person name="Holt R.A."/>
            <person name="Jennings D."/>
            <person name="Kraft C.L."/>
            <person name="Lu F."/>
            <person name="Nguyen T."/>
            <person name="Nusskern D.R."/>
            <person name="Pfannkoch C.M."/>
            <person name="Sitter C."/>
            <person name="Sutton G.G."/>
            <person name="Venter J.C."/>
            <person name="Wang Z."/>
            <person name="Woodage T."/>
            <person name="Zheng X.H."/>
            <person name="Zhong F."/>
        </authorList>
    </citation>
    <scope>NUCLEOTIDE SEQUENCE [LARGE SCALE GENOMIC DNA]</scope>
    <source>
        <strain>BN</strain>
        <strain evidence="3">Sprague-Dawley</strain>
    </source>
</reference>
<evidence type="ECO:0000313" key="2">
    <source>
        <dbReference type="EMBL" id="EDL98322.1"/>
    </source>
</evidence>
<evidence type="ECO:0000259" key="1">
    <source>
        <dbReference type="Pfam" id="PF00561"/>
    </source>
</evidence>
<dbReference type="GO" id="GO:0016787">
    <property type="term" value="F:hydrolase activity"/>
    <property type="evidence" value="ECO:0007669"/>
    <property type="project" value="UniProtKB-KW"/>
</dbReference>
<feature type="domain" description="AB hydrolase-1" evidence="1">
    <location>
        <begin position="9"/>
        <end position="111"/>
    </location>
</feature>
<dbReference type="RGD" id="1307572">
    <property type="gene designation" value="Bphl"/>
</dbReference>
<dbReference type="InterPro" id="IPR029058">
    <property type="entry name" value="AB_hydrolase_fold"/>
</dbReference>
<dbReference type="PANTHER" id="PTHR46331:SF2">
    <property type="entry name" value="VALACYCLOVIR HYDROLASE"/>
    <property type="match status" value="1"/>
</dbReference>
<dbReference type="AGR" id="RGD:1307572"/>
<organism evidence="2 3">
    <name type="scientific">Rattus norvegicus</name>
    <name type="common">Rat</name>
    <dbReference type="NCBI Taxonomy" id="10116"/>
    <lineage>
        <taxon>Eukaryota</taxon>
        <taxon>Metazoa</taxon>
        <taxon>Chordata</taxon>
        <taxon>Craniata</taxon>
        <taxon>Vertebrata</taxon>
        <taxon>Euteleostomi</taxon>
        <taxon>Mammalia</taxon>
        <taxon>Eutheria</taxon>
        <taxon>Euarchontoglires</taxon>
        <taxon>Glires</taxon>
        <taxon>Rodentia</taxon>
        <taxon>Myomorpha</taxon>
        <taxon>Muroidea</taxon>
        <taxon>Muridae</taxon>
        <taxon>Murinae</taxon>
        <taxon>Rattus</taxon>
    </lineage>
</organism>
<dbReference type="Gene3D" id="3.40.50.1820">
    <property type="entry name" value="alpha/beta hydrolase"/>
    <property type="match status" value="1"/>
</dbReference>
<dbReference type="SUPFAM" id="SSF53474">
    <property type="entry name" value="alpha/beta-Hydrolases"/>
    <property type="match status" value="1"/>
</dbReference>
<accession>A6J7H2</accession>